<dbReference type="PANTHER" id="PTHR43528">
    <property type="entry name" value="ALPHA-KETOGLUTARATE PERMEASE"/>
    <property type="match status" value="1"/>
</dbReference>
<organism evidence="13 14">
    <name type="scientific">Sediminivirga luteola</name>
    <dbReference type="NCBI Taxonomy" id="1774748"/>
    <lineage>
        <taxon>Bacteria</taxon>
        <taxon>Bacillati</taxon>
        <taxon>Actinomycetota</taxon>
        <taxon>Actinomycetes</taxon>
        <taxon>Micrococcales</taxon>
        <taxon>Brevibacteriaceae</taxon>
        <taxon>Sediminivirga</taxon>
    </lineage>
</organism>
<dbReference type="AlphaFoldDB" id="A0A8J2U0P1"/>
<evidence type="ECO:0000256" key="8">
    <source>
        <dbReference type="ARBA" id="ARBA00023136"/>
    </source>
</evidence>
<dbReference type="Proteomes" id="UP000616114">
    <property type="component" value="Unassembled WGS sequence"/>
</dbReference>
<dbReference type="GO" id="GO:0005886">
    <property type="term" value="C:plasma membrane"/>
    <property type="evidence" value="ECO:0007669"/>
    <property type="project" value="UniProtKB-SubCell"/>
</dbReference>
<feature type="transmembrane region" description="Helical" evidence="11">
    <location>
        <begin position="92"/>
        <end position="111"/>
    </location>
</feature>
<feature type="transmembrane region" description="Helical" evidence="11">
    <location>
        <begin position="313"/>
        <end position="332"/>
    </location>
</feature>
<keyword evidence="5 11" id="KW-0812">Transmembrane</keyword>
<feature type="transmembrane region" description="Helical" evidence="11">
    <location>
        <begin position="117"/>
        <end position="137"/>
    </location>
</feature>
<accession>A0A8J2U0P1</accession>
<dbReference type="SUPFAM" id="SSF103473">
    <property type="entry name" value="MFS general substrate transporter"/>
    <property type="match status" value="1"/>
</dbReference>
<gene>
    <name evidence="13" type="ORF">GCM10011333_30820</name>
</gene>
<evidence type="ECO:0000256" key="9">
    <source>
        <dbReference type="ARBA" id="ARBA00037295"/>
    </source>
</evidence>
<evidence type="ECO:0000313" key="13">
    <source>
        <dbReference type="EMBL" id="GGA25697.1"/>
    </source>
</evidence>
<feature type="transmembrane region" description="Helical" evidence="11">
    <location>
        <begin position="285"/>
        <end position="304"/>
    </location>
</feature>
<dbReference type="PANTHER" id="PTHR43528:SF1">
    <property type="entry name" value="ALPHA-KETOGLUTARATE PERMEASE"/>
    <property type="match status" value="1"/>
</dbReference>
<keyword evidence="6" id="KW-0769">Symport</keyword>
<evidence type="ECO:0000256" key="11">
    <source>
        <dbReference type="SAM" id="Phobius"/>
    </source>
</evidence>
<keyword evidence="3" id="KW-0813">Transport</keyword>
<evidence type="ECO:0000313" key="14">
    <source>
        <dbReference type="Proteomes" id="UP000616114"/>
    </source>
</evidence>
<keyword evidence="8 11" id="KW-0472">Membrane</keyword>
<evidence type="ECO:0000256" key="3">
    <source>
        <dbReference type="ARBA" id="ARBA00022448"/>
    </source>
</evidence>
<reference evidence="13" key="1">
    <citation type="journal article" date="2014" name="Int. J. Syst. Evol. Microbiol.">
        <title>Complete genome sequence of Corynebacterium casei LMG S-19264T (=DSM 44701T), isolated from a smear-ripened cheese.</title>
        <authorList>
            <consortium name="US DOE Joint Genome Institute (JGI-PGF)"/>
            <person name="Walter F."/>
            <person name="Albersmeier A."/>
            <person name="Kalinowski J."/>
            <person name="Ruckert C."/>
        </authorList>
    </citation>
    <scope>NUCLEOTIDE SEQUENCE</scope>
    <source>
        <strain evidence="13">CGMCC 1.12785</strain>
    </source>
</reference>
<dbReference type="InterPro" id="IPR036259">
    <property type="entry name" value="MFS_trans_sf"/>
</dbReference>
<evidence type="ECO:0000256" key="2">
    <source>
        <dbReference type="ARBA" id="ARBA00008240"/>
    </source>
</evidence>
<dbReference type="InterPro" id="IPR005828">
    <property type="entry name" value="MFS_sugar_transport-like"/>
</dbReference>
<evidence type="ECO:0000259" key="12">
    <source>
        <dbReference type="PROSITE" id="PS50850"/>
    </source>
</evidence>
<dbReference type="EMBL" id="BMFY01000017">
    <property type="protein sequence ID" value="GGA25697.1"/>
    <property type="molecule type" value="Genomic_DNA"/>
</dbReference>
<feature type="transmembrane region" description="Helical" evidence="11">
    <location>
        <begin position="374"/>
        <end position="397"/>
    </location>
</feature>
<dbReference type="Gene3D" id="1.20.1250.20">
    <property type="entry name" value="MFS general substrate transporter like domains"/>
    <property type="match status" value="2"/>
</dbReference>
<feature type="transmembrane region" description="Helical" evidence="11">
    <location>
        <begin position="403"/>
        <end position="423"/>
    </location>
</feature>
<evidence type="ECO:0000256" key="6">
    <source>
        <dbReference type="ARBA" id="ARBA00022847"/>
    </source>
</evidence>
<keyword evidence="4" id="KW-1003">Cell membrane</keyword>
<feature type="transmembrane region" description="Helical" evidence="11">
    <location>
        <begin position="246"/>
        <end position="265"/>
    </location>
</feature>
<protein>
    <recommendedName>
        <fullName evidence="10">Putative proline/betaine transporter</fullName>
    </recommendedName>
</protein>
<dbReference type="Pfam" id="PF00083">
    <property type="entry name" value="Sugar_tr"/>
    <property type="match status" value="2"/>
</dbReference>
<feature type="domain" description="Major facilitator superfamily (MFS) profile" evidence="12">
    <location>
        <begin position="21"/>
        <end position="426"/>
    </location>
</feature>
<comment type="caution">
    <text evidence="13">The sequence shown here is derived from an EMBL/GenBank/DDBJ whole genome shotgun (WGS) entry which is preliminary data.</text>
</comment>
<dbReference type="InterPro" id="IPR020846">
    <property type="entry name" value="MFS_dom"/>
</dbReference>
<evidence type="ECO:0000256" key="5">
    <source>
        <dbReference type="ARBA" id="ARBA00022692"/>
    </source>
</evidence>
<dbReference type="InterPro" id="IPR051084">
    <property type="entry name" value="H+-coupled_symporters"/>
</dbReference>
<evidence type="ECO:0000256" key="7">
    <source>
        <dbReference type="ARBA" id="ARBA00022989"/>
    </source>
</evidence>
<feature type="transmembrane region" description="Helical" evidence="11">
    <location>
        <begin position="197"/>
        <end position="216"/>
    </location>
</feature>
<comment type="function">
    <text evidence="9">May be a proton symporter involved in the uptake of osmolytes such as proline and glycine betaine.</text>
</comment>
<sequence>MSTESASHLRRESLPQGAKRAVFASSFGNLMESYDNLVYGYLAVYIGQLFFPTTNETASLLATFATFAVGFVARPLGTLIFGHLGDKFGRKLALLLSVIGMAAVTVMIGLLPTYQTIGVLAPILLVLLRMCQGIAVAGEWSGSAAVLVEYAPSHRRGFFGSFNQVSTAGGFLLASGVVTGLTTILDDEQMLAWGWRIPFLLGALTGIAAIVLRYGMKDTPAFREEKAKDNVVKAPLTVAIKTQFPAIVRGFGFTVVWTVAYFFFLTYVPTFLSSTVGVDPGFARFSNFIVLIYFMLLIAPFGLLSDRIGRKPLLLVGSGGFLLLSFPALYLMTTGSHALILVAQFVIATILAAFSGAGIAALSEFFPTNVRYSALGIGYNFSVMAFGGTAPFIGTAVVSATGVALSAALLPTVAGLITLIVIVRMRETYKEELR</sequence>
<evidence type="ECO:0000256" key="4">
    <source>
        <dbReference type="ARBA" id="ARBA00022475"/>
    </source>
</evidence>
<dbReference type="PROSITE" id="PS50850">
    <property type="entry name" value="MFS"/>
    <property type="match status" value="1"/>
</dbReference>
<feature type="transmembrane region" description="Helical" evidence="11">
    <location>
        <begin position="58"/>
        <end position="80"/>
    </location>
</feature>
<proteinExistence type="inferred from homology"/>
<dbReference type="RefSeq" id="WP_188551797.1">
    <property type="nucleotide sequence ID" value="NZ_BMFY01000017.1"/>
</dbReference>
<feature type="transmembrane region" description="Helical" evidence="11">
    <location>
        <begin position="338"/>
        <end position="362"/>
    </location>
</feature>
<name>A0A8J2U0P1_9MICO</name>
<comment type="subcellular location">
    <subcellularLocation>
        <location evidence="1">Cell membrane</location>
        <topology evidence="1">Multi-pass membrane protein</topology>
    </subcellularLocation>
</comment>
<keyword evidence="7 11" id="KW-1133">Transmembrane helix</keyword>
<keyword evidence="14" id="KW-1185">Reference proteome</keyword>
<comment type="similarity">
    <text evidence="2">Belongs to the major facilitator superfamily. Metabolite:H+ Symporter (MHS) family (TC 2.A.1.6) family.</text>
</comment>
<feature type="transmembrane region" description="Helical" evidence="11">
    <location>
        <begin position="158"/>
        <end position="185"/>
    </location>
</feature>
<reference evidence="13" key="2">
    <citation type="submission" date="2020-09" db="EMBL/GenBank/DDBJ databases">
        <authorList>
            <person name="Sun Q."/>
            <person name="Zhou Y."/>
        </authorList>
    </citation>
    <scope>NUCLEOTIDE SEQUENCE</scope>
    <source>
        <strain evidence="13">CGMCC 1.12785</strain>
    </source>
</reference>
<dbReference type="GO" id="GO:0015293">
    <property type="term" value="F:symporter activity"/>
    <property type="evidence" value="ECO:0007669"/>
    <property type="project" value="UniProtKB-KW"/>
</dbReference>
<dbReference type="FunFam" id="1.20.1250.20:FF:000001">
    <property type="entry name" value="Dicarboxylate MFS transporter"/>
    <property type="match status" value="1"/>
</dbReference>
<evidence type="ECO:0000256" key="1">
    <source>
        <dbReference type="ARBA" id="ARBA00004651"/>
    </source>
</evidence>
<evidence type="ECO:0000256" key="10">
    <source>
        <dbReference type="ARBA" id="ARBA00039918"/>
    </source>
</evidence>